<protein>
    <submittedName>
        <fullName evidence="2">YpjP family protein</fullName>
    </submittedName>
</protein>
<evidence type="ECO:0000313" key="3">
    <source>
        <dbReference type="Proteomes" id="UP001208656"/>
    </source>
</evidence>
<organism evidence="2 3">
    <name type="scientific">Pallidibacillus thermolactis</name>
    <dbReference type="NCBI Taxonomy" id="251051"/>
    <lineage>
        <taxon>Bacteria</taxon>
        <taxon>Bacillati</taxon>
        <taxon>Bacillota</taxon>
        <taxon>Bacilli</taxon>
        <taxon>Bacillales</taxon>
        <taxon>Bacillaceae</taxon>
        <taxon>Pallidibacillus</taxon>
    </lineage>
</organism>
<keyword evidence="3" id="KW-1185">Reference proteome</keyword>
<reference evidence="2 3" key="1">
    <citation type="submission" date="2022-10" db="EMBL/GenBank/DDBJ databases">
        <title>Description of Fervidibacillus gen. nov. in the family Fervidibacillaceae fam. nov. with two species, Fervidibacillus albus sp. nov., and Fervidibacillus halotolerans sp. nov., isolated from tidal flat sediments.</title>
        <authorList>
            <person name="Kwon K.K."/>
            <person name="Yang S.-H."/>
        </authorList>
    </citation>
    <scope>NUCLEOTIDE SEQUENCE [LARGE SCALE GENOMIC DNA]</scope>
    <source>
        <strain evidence="2 3">DSM 23332</strain>
    </source>
</reference>
<dbReference type="Proteomes" id="UP001208656">
    <property type="component" value="Unassembled WGS sequence"/>
</dbReference>
<dbReference type="InterPro" id="IPR025616">
    <property type="entry name" value="YpjP"/>
</dbReference>
<dbReference type="RefSeq" id="WP_173658042.1">
    <property type="nucleotide sequence ID" value="NZ_JAOUSE010000007.1"/>
</dbReference>
<dbReference type="Pfam" id="PF14005">
    <property type="entry name" value="YpjP"/>
    <property type="match status" value="1"/>
</dbReference>
<feature type="signal peptide" evidence="1">
    <location>
        <begin position="1"/>
        <end position="26"/>
    </location>
</feature>
<accession>A0ABT2WDP6</accession>
<sequence>MTKWLKKTFVTLVTVLTFGMFSPFQAVQANDEPVEKTSKNDAFESKQSQSVQKEKFDLSYHETNQKQSPKQQFLQTAIEIGQQQSWQKFGDRIGPVIENEFETIILPKIEKAIMEVTEQFNDEDIQHLTISQKPGTGKSEKIFHIYNEKTGKDIIRFHVRRDLRPLEGYWFNFHYHTFHDHYQTHHELGDIFWDKNTPPNWPH</sequence>
<proteinExistence type="predicted"/>
<name>A0ABT2WDP6_9BACI</name>
<evidence type="ECO:0000256" key="1">
    <source>
        <dbReference type="SAM" id="SignalP"/>
    </source>
</evidence>
<keyword evidence="1" id="KW-0732">Signal</keyword>
<comment type="caution">
    <text evidence="2">The sequence shown here is derived from an EMBL/GenBank/DDBJ whole genome shotgun (WGS) entry which is preliminary data.</text>
</comment>
<feature type="chain" id="PRO_5047293926" evidence="1">
    <location>
        <begin position="27"/>
        <end position="203"/>
    </location>
</feature>
<evidence type="ECO:0000313" key="2">
    <source>
        <dbReference type="EMBL" id="MCU9593630.1"/>
    </source>
</evidence>
<dbReference type="EMBL" id="JAOUSE010000007">
    <property type="protein sequence ID" value="MCU9593630.1"/>
    <property type="molecule type" value="Genomic_DNA"/>
</dbReference>
<gene>
    <name evidence="2" type="ORF">OEV82_04050</name>
</gene>